<gene>
    <name evidence="5" type="ORF">BT96DRAFT_1007762</name>
</gene>
<sequence>MVMYLSQIIAVLATASAAAAASQPSVTIKNGTINGVNVPQFGQEMFLGIPYTQPPVGDLRLRVPQSINASFGTIDATAYGPHCWDSFTTGFVSRCSWSNFDNLSTGNGY</sequence>
<keyword evidence="2" id="KW-0378">Hydrolase</keyword>
<dbReference type="InterPro" id="IPR002018">
    <property type="entry name" value="CarbesteraseB"/>
</dbReference>
<dbReference type="GO" id="GO:0052689">
    <property type="term" value="F:carboxylic ester hydrolase activity"/>
    <property type="evidence" value="ECO:0007669"/>
    <property type="project" value="TreeGrafter"/>
</dbReference>
<dbReference type="SUPFAM" id="SSF53474">
    <property type="entry name" value="alpha/beta-Hydrolases"/>
    <property type="match status" value="1"/>
</dbReference>
<dbReference type="Pfam" id="PF00135">
    <property type="entry name" value="COesterase"/>
    <property type="match status" value="1"/>
</dbReference>
<evidence type="ECO:0000313" key="5">
    <source>
        <dbReference type="EMBL" id="KAE9384743.1"/>
    </source>
</evidence>
<evidence type="ECO:0000256" key="1">
    <source>
        <dbReference type="ARBA" id="ARBA00005964"/>
    </source>
</evidence>
<dbReference type="InterPro" id="IPR050654">
    <property type="entry name" value="AChE-related_enzymes"/>
</dbReference>
<organism evidence="5 6">
    <name type="scientific">Gymnopus androsaceus JB14</name>
    <dbReference type="NCBI Taxonomy" id="1447944"/>
    <lineage>
        <taxon>Eukaryota</taxon>
        <taxon>Fungi</taxon>
        <taxon>Dikarya</taxon>
        <taxon>Basidiomycota</taxon>
        <taxon>Agaricomycotina</taxon>
        <taxon>Agaricomycetes</taxon>
        <taxon>Agaricomycetidae</taxon>
        <taxon>Agaricales</taxon>
        <taxon>Marasmiineae</taxon>
        <taxon>Omphalotaceae</taxon>
        <taxon>Gymnopus</taxon>
    </lineage>
</organism>
<evidence type="ECO:0000313" key="6">
    <source>
        <dbReference type="Proteomes" id="UP000799118"/>
    </source>
</evidence>
<dbReference type="AlphaFoldDB" id="A0A6A4GHB9"/>
<name>A0A6A4GHB9_9AGAR</name>
<feature type="signal peptide" evidence="3">
    <location>
        <begin position="1"/>
        <end position="20"/>
    </location>
</feature>
<dbReference type="PANTHER" id="PTHR43918">
    <property type="entry name" value="ACETYLCHOLINESTERASE"/>
    <property type="match status" value="1"/>
</dbReference>
<accession>A0A6A4GHB9</accession>
<comment type="similarity">
    <text evidence="1">Belongs to the type-B carboxylesterase/lipase family.</text>
</comment>
<evidence type="ECO:0000256" key="3">
    <source>
        <dbReference type="SAM" id="SignalP"/>
    </source>
</evidence>
<feature type="chain" id="PRO_5025526947" evidence="3">
    <location>
        <begin position="21"/>
        <end position="109"/>
    </location>
</feature>
<feature type="domain" description="Carboxylesterase type B" evidence="4">
    <location>
        <begin position="23"/>
        <end position="86"/>
    </location>
</feature>
<dbReference type="OrthoDB" id="408631at2759"/>
<dbReference type="Gene3D" id="3.40.50.1820">
    <property type="entry name" value="alpha/beta hydrolase"/>
    <property type="match status" value="1"/>
</dbReference>
<dbReference type="PANTHER" id="PTHR43918:SF4">
    <property type="entry name" value="CARBOXYLIC ESTER HYDROLASE"/>
    <property type="match status" value="1"/>
</dbReference>
<protein>
    <submittedName>
        <fullName evidence="5">COesterase-domain-containing protein</fullName>
    </submittedName>
</protein>
<dbReference type="EMBL" id="ML770088">
    <property type="protein sequence ID" value="KAE9384743.1"/>
    <property type="molecule type" value="Genomic_DNA"/>
</dbReference>
<dbReference type="Proteomes" id="UP000799118">
    <property type="component" value="Unassembled WGS sequence"/>
</dbReference>
<keyword evidence="3" id="KW-0732">Signal</keyword>
<evidence type="ECO:0000259" key="4">
    <source>
        <dbReference type="Pfam" id="PF00135"/>
    </source>
</evidence>
<dbReference type="InterPro" id="IPR029058">
    <property type="entry name" value="AB_hydrolase_fold"/>
</dbReference>
<reference evidence="5" key="1">
    <citation type="journal article" date="2019" name="Environ. Microbiol.">
        <title>Fungal ecological strategies reflected in gene transcription - a case study of two litter decomposers.</title>
        <authorList>
            <person name="Barbi F."/>
            <person name="Kohler A."/>
            <person name="Barry K."/>
            <person name="Baskaran P."/>
            <person name="Daum C."/>
            <person name="Fauchery L."/>
            <person name="Ihrmark K."/>
            <person name="Kuo A."/>
            <person name="LaButti K."/>
            <person name="Lipzen A."/>
            <person name="Morin E."/>
            <person name="Grigoriev I.V."/>
            <person name="Henrissat B."/>
            <person name="Lindahl B."/>
            <person name="Martin F."/>
        </authorList>
    </citation>
    <scope>NUCLEOTIDE SEQUENCE</scope>
    <source>
        <strain evidence="5">JB14</strain>
    </source>
</reference>
<keyword evidence="6" id="KW-1185">Reference proteome</keyword>
<evidence type="ECO:0000256" key="2">
    <source>
        <dbReference type="ARBA" id="ARBA00022801"/>
    </source>
</evidence>
<proteinExistence type="inferred from homology"/>